<dbReference type="InterPro" id="IPR003594">
    <property type="entry name" value="HATPase_dom"/>
</dbReference>
<dbReference type="InterPro" id="IPR000700">
    <property type="entry name" value="PAS-assoc_C"/>
</dbReference>
<dbReference type="InterPro" id="IPR013656">
    <property type="entry name" value="PAS_4"/>
</dbReference>
<dbReference type="Pfam" id="PF12860">
    <property type="entry name" value="PAS_7"/>
    <property type="match status" value="1"/>
</dbReference>
<dbReference type="Gene3D" id="3.40.50.2300">
    <property type="match status" value="1"/>
</dbReference>
<dbReference type="SMART" id="SM00448">
    <property type="entry name" value="REC"/>
    <property type="match status" value="1"/>
</dbReference>
<protein>
    <recommendedName>
        <fullName evidence="2">histidine kinase</fullName>
        <ecNumber evidence="2">2.7.13.3</ecNumber>
    </recommendedName>
</protein>
<dbReference type="PATRIC" id="fig|35806.4.peg.1564"/>
<dbReference type="eggNOG" id="COG0784">
    <property type="taxonomic scope" value="Bacteria"/>
</dbReference>
<dbReference type="InterPro" id="IPR004358">
    <property type="entry name" value="Sig_transdc_His_kin-like_C"/>
</dbReference>
<dbReference type="Pfam" id="PF02518">
    <property type="entry name" value="HATPase_c"/>
    <property type="match status" value="1"/>
</dbReference>
<evidence type="ECO:0000313" key="9">
    <source>
        <dbReference type="Proteomes" id="UP000064912"/>
    </source>
</evidence>
<dbReference type="SUPFAM" id="SSF55781">
    <property type="entry name" value="GAF domain-like"/>
    <property type="match status" value="1"/>
</dbReference>
<dbReference type="PANTHER" id="PTHR43065:SF42">
    <property type="entry name" value="TWO-COMPONENT SENSOR PPRA"/>
    <property type="match status" value="1"/>
</dbReference>
<evidence type="ECO:0000259" key="5">
    <source>
        <dbReference type="PROSITE" id="PS50110"/>
    </source>
</evidence>
<reference evidence="8 9" key="1">
    <citation type="submission" date="2015-02" db="EMBL/GenBank/DDBJ databases">
        <title>Genome sequene of Rhodovulum sulfidophilum DSM 2351.</title>
        <authorList>
            <person name="Nagao N."/>
        </authorList>
    </citation>
    <scope>NUCLEOTIDE SEQUENCE [LARGE SCALE GENOMIC DNA]</scope>
    <source>
        <strain evidence="8 9">DSM 2351</strain>
    </source>
</reference>
<dbReference type="SMART" id="SM00086">
    <property type="entry name" value="PAC"/>
    <property type="match status" value="1"/>
</dbReference>
<evidence type="ECO:0000313" key="8">
    <source>
        <dbReference type="EMBL" id="BAQ68672.1"/>
    </source>
</evidence>
<dbReference type="Gene3D" id="3.30.450.20">
    <property type="entry name" value="PAS domain"/>
    <property type="match status" value="3"/>
</dbReference>
<dbReference type="InterPro" id="IPR001610">
    <property type="entry name" value="PAC"/>
</dbReference>
<dbReference type="Pfam" id="PF00072">
    <property type="entry name" value="Response_reg"/>
    <property type="match status" value="1"/>
</dbReference>
<dbReference type="SMART" id="SM00091">
    <property type="entry name" value="PAS"/>
    <property type="match status" value="3"/>
</dbReference>
<dbReference type="AlphaFoldDB" id="A0A0D6B0Q8"/>
<dbReference type="SUPFAM" id="SSF55874">
    <property type="entry name" value="ATPase domain of HSP90 chaperone/DNA topoisomerase II/histidine kinase"/>
    <property type="match status" value="1"/>
</dbReference>
<dbReference type="Pfam" id="PF13188">
    <property type="entry name" value="PAS_8"/>
    <property type="match status" value="1"/>
</dbReference>
<organism evidence="8 9">
    <name type="scientific">Rhodovulum sulfidophilum</name>
    <name type="common">Rhodobacter sulfidophilus</name>
    <dbReference type="NCBI Taxonomy" id="35806"/>
    <lineage>
        <taxon>Bacteria</taxon>
        <taxon>Pseudomonadati</taxon>
        <taxon>Pseudomonadota</taxon>
        <taxon>Alphaproteobacteria</taxon>
        <taxon>Rhodobacterales</taxon>
        <taxon>Paracoccaceae</taxon>
        <taxon>Rhodovulum</taxon>
    </lineage>
</organism>
<dbReference type="CDD" id="cd00156">
    <property type="entry name" value="REC"/>
    <property type="match status" value="1"/>
</dbReference>
<dbReference type="GO" id="GO:0004673">
    <property type="term" value="F:protein histidine kinase activity"/>
    <property type="evidence" value="ECO:0007669"/>
    <property type="project" value="UniProtKB-EC"/>
</dbReference>
<dbReference type="eggNOG" id="COG4191">
    <property type="taxonomic scope" value="Bacteria"/>
</dbReference>
<dbReference type="GO" id="GO:0000160">
    <property type="term" value="P:phosphorelay signal transduction system"/>
    <property type="evidence" value="ECO:0007669"/>
    <property type="project" value="InterPro"/>
</dbReference>
<dbReference type="SUPFAM" id="SSF52172">
    <property type="entry name" value="CheY-like"/>
    <property type="match status" value="1"/>
</dbReference>
<evidence type="ECO:0000256" key="1">
    <source>
        <dbReference type="ARBA" id="ARBA00000085"/>
    </source>
</evidence>
<dbReference type="PANTHER" id="PTHR43065">
    <property type="entry name" value="SENSOR HISTIDINE KINASE"/>
    <property type="match status" value="1"/>
</dbReference>
<feature type="domain" description="PAS" evidence="6">
    <location>
        <begin position="563"/>
        <end position="600"/>
    </location>
</feature>
<dbReference type="Gene3D" id="3.30.450.40">
    <property type="match status" value="1"/>
</dbReference>
<dbReference type="InterPro" id="IPR029016">
    <property type="entry name" value="GAF-like_dom_sf"/>
</dbReference>
<evidence type="ECO:0000259" key="7">
    <source>
        <dbReference type="PROSITE" id="PS50113"/>
    </source>
</evidence>
<dbReference type="eggNOG" id="COG2202">
    <property type="taxonomic scope" value="Bacteria"/>
</dbReference>
<feature type="domain" description="Response regulatory" evidence="5">
    <location>
        <begin position="950"/>
        <end position="1067"/>
    </location>
</feature>
<evidence type="ECO:0000256" key="2">
    <source>
        <dbReference type="ARBA" id="ARBA00012438"/>
    </source>
</evidence>
<dbReference type="PROSITE" id="PS50113">
    <property type="entry name" value="PAC"/>
    <property type="match status" value="1"/>
</dbReference>
<dbReference type="Gene3D" id="3.30.565.10">
    <property type="entry name" value="Histidine kinase-like ATPase, C-terminal domain"/>
    <property type="match status" value="1"/>
</dbReference>
<dbReference type="PROSITE" id="PS50110">
    <property type="entry name" value="RESPONSE_REGULATORY"/>
    <property type="match status" value="1"/>
</dbReference>
<comment type="catalytic activity">
    <reaction evidence="1">
        <text>ATP + protein L-histidine = ADP + protein N-phospho-L-histidine.</text>
        <dbReference type="EC" id="2.7.13.3"/>
    </reaction>
</comment>
<dbReference type="Gene3D" id="1.10.287.130">
    <property type="match status" value="1"/>
</dbReference>
<dbReference type="PROSITE" id="PS50109">
    <property type="entry name" value="HIS_KIN"/>
    <property type="match status" value="1"/>
</dbReference>
<evidence type="ECO:0000259" key="6">
    <source>
        <dbReference type="PROSITE" id="PS50112"/>
    </source>
</evidence>
<dbReference type="NCBIfam" id="TIGR00229">
    <property type="entry name" value="sensory_box"/>
    <property type="match status" value="2"/>
</dbReference>
<feature type="modified residue" description="4-aspartylphosphate" evidence="3">
    <location>
        <position position="1001"/>
    </location>
</feature>
<dbReference type="InterPro" id="IPR035965">
    <property type="entry name" value="PAS-like_dom_sf"/>
</dbReference>
<name>A0A0D6B0Q8_RHOSU</name>
<dbReference type="EC" id="2.7.13.3" evidence="2"/>
<dbReference type="PROSITE" id="PS50112">
    <property type="entry name" value="PAS"/>
    <property type="match status" value="1"/>
</dbReference>
<dbReference type="InterPro" id="IPR036890">
    <property type="entry name" value="HATPase_C_sf"/>
</dbReference>
<keyword evidence="3" id="KW-0597">Phosphoprotein</keyword>
<gene>
    <name evidence="8" type="ORF">NHU_01514</name>
</gene>
<dbReference type="InterPro" id="IPR005467">
    <property type="entry name" value="His_kinase_dom"/>
</dbReference>
<dbReference type="CDD" id="cd00130">
    <property type="entry name" value="PAS"/>
    <property type="match status" value="1"/>
</dbReference>
<evidence type="ECO:0000256" key="3">
    <source>
        <dbReference type="PROSITE-ProRule" id="PRU00169"/>
    </source>
</evidence>
<dbReference type="PRINTS" id="PR00344">
    <property type="entry name" value="BCTRLSENSOR"/>
</dbReference>
<dbReference type="SUPFAM" id="SSF55785">
    <property type="entry name" value="PYP-like sensor domain (PAS domain)"/>
    <property type="match status" value="3"/>
</dbReference>
<dbReference type="Proteomes" id="UP000064912">
    <property type="component" value="Chromosome"/>
</dbReference>
<dbReference type="KEGG" id="rsu:NHU_01514"/>
<feature type="domain" description="PAC" evidence="7">
    <location>
        <begin position="378"/>
        <end position="430"/>
    </location>
</feature>
<feature type="domain" description="Histidine kinase" evidence="4">
    <location>
        <begin position="704"/>
        <end position="929"/>
    </location>
</feature>
<keyword evidence="8" id="KW-0418">Kinase</keyword>
<dbReference type="SMART" id="SM00387">
    <property type="entry name" value="HATPase_c"/>
    <property type="match status" value="1"/>
</dbReference>
<dbReference type="InterPro" id="IPR011006">
    <property type="entry name" value="CheY-like_superfamily"/>
</dbReference>
<accession>A0A0D6B0Q8</accession>
<proteinExistence type="predicted"/>
<keyword evidence="8" id="KW-0808">Transferase</keyword>
<dbReference type="EMBL" id="AP014800">
    <property type="protein sequence ID" value="BAQ68672.1"/>
    <property type="molecule type" value="Genomic_DNA"/>
</dbReference>
<dbReference type="InterPro" id="IPR000014">
    <property type="entry name" value="PAS"/>
</dbReference>
<evidence type="ECO:0000259" key="4">
    <source>
        <dbReference type="PROSITE" id="PS50109"/>
    </source>
</evidence>
<dbReference type="Pfam" id="PF08448">
    <property type="entry name" value="PAS_4"/>
    <property type="match status" value="1"/>
</dbReference>
<sequence length="1074" mass="114415">MQWTLEQICAILKVSEEGLGAAIAGVLNELTAALGATRAQLLRPSADGRWLILEMVWQREPGPFTGLVRIEASALPAAWWAAFQAEAPLVCDDLANCDPALFPANSAALAGIGAVLAVPFSLDGRFAGALLLSAPEGRLLPEAVPTEALAALAQTIGSRLGCADLAMPRTSRPLSDEVGGVAPAADAVSTADTVLTFDGDGRVTGCCSRDDRAVADGLEGLAGMMPEDFLLPEQTARLRAAFDHCRLGGASPPFPLRLPTRAGPREMRAMVFERAAPETAPEGAPAGLGLLLQDVSGAGPDRRHVERCARAMEAMSVPAVMTDASCRIAWMNAAFERRTGFGFFEALGSTLAELLRIEMPVPGDGDRLSAARLTRRPIRIEFQCRTKSGAAILLDVSIVPLFDAAGTCLGTFATAIDITERRARETALAGGEGSVRTASDALVNALEALPDGFACFDAEDRLVICNARFRELLPMAGPPIVPGLGFRELFESALTQGMRRGDPEQRARWIAGQEKARCCGARILEGERRDGGWLRLSDLPTSDGGRVVLCTDITALKRDARRTREKLVAAMDASVDGVAITDSAGAYLYMNRACREMLGIGAGADIRAHVWQEFHSEEEVARIRAVSERPLQACGIWTGLVVARRTDGGSAEQEVSVTRQADGCKLCISRGVSERRRVERNTLRLREELQLAQRRQVIAQVAAGLMHDFNNLLATVSGSATLLRNGGDAESNIARILAASAQAGALVNRLASLEQRAHCPDLIDLRDPLEEAVNLVRAGAGSGLSLTLRLPRDPMLAVADPTDVIQVFLNLLLNARDAISCSTLEACRGEIAVTAELVHDRALRRKPRIGQLLPDRRYFRICVSDNGSGIGWAVRRRLFEPYFSTKGNGGTGLGLSIVEGAVTENGGAIGLQSRRGCGSRFIVFWPEAGQEPHEDLCAAGPPCGRLAGRRILLSDGDQEALRILSVHLETAGAEVAASNNPEDILEAVRSDPENWDLLVTDFDMPRLTGADLAAAVRTYAPGLPALLVTAQPDRHLRSGAARRDLFSGVLGKPVASVDLVAGAVAAIGGRQTER</sequence>
<dbReference type="InterPro" id="IPR001789">
    <property type="entry name" value="Sig_transdc_resp-reg_receiver"/>
</dbReference>